<proteinExistence type="predicted"/>
<gene>
    <name evidence="1" type="ORF">LELLBOIK_00016</name>
</gene>
<accession>A0A7G9YSB7</accession>
<dbReference type="EMBL" id="MT631455">
    <property type="protein sequence ID" value="QNO50901.1"/>
    <property type="molecule type" value="Genomic_DNA"/>
</dbReference>
<evidence type="ECO:0000313" key="1">
    <source>
        <dbReference type="EMBL" id="QNO50901.1"/>
    </source>
</evidence>
<reference evidence="1" key="1">
    <citation type="submission" date="2020-06" db="EMBL/GenBank/DDBJ databases">
        <title>Unique genomic features of the anaerobic methanotrophic archaea.</title>
        <authorList>
            <person name="Chadwick G.L."/>
            <person name="Skennerton C.T."/>
            <person name="Laso-Perez R."/>
            <person name="Leu A.O."/>
            <person name="Speth D.R."/>
            <person name="Yu H."/>
            <person name="Morgan-Lang C."/>
            <person name="Hatzenpichler R."/>
            <person name="Goudeau D."/>
            <person name="Malmstrom R."/>
            <person name="Brazelton W.J."/>
            <person name="Woyke T."/>
            <person name="Hallam S.J."/>
            <person name="Tyson G.W."/>
            <person name="Wegener G."/>
            <person name="Boetius A."/>
            <person name="Orphan V."/>
        </authorList>
    </citation>
    <scope>NUCLEOTIDE SEQUENCE</scope>
</reference>
<name>A0A7G9YSB7_9EURY</name>
<organism evidence="1">
    <name type="scientific">Candidatus Methanophagaceae archaeon ANME-1 ERB6</name>
    <dbReference type="NCBI Taxonomy" id="2759912"/>
    <lineage>
        <taxon>Archaea</taxon>
        <taxon>Methanobacteriati</taxon>
        <taxon>Methanobacteriota</taxon>
        <taxon>Stenosarchaea group</taxon>
        <taxon>Methanomicrobia</taxon>
        <taxon>Candidatus Methanophagales</taxon>
        <taxon>Candidatus Methanophagaceae</taxon>
    </lineage>
</organism>
<protein>
    <submittedName>
        <fullName evidence="1">Uncharacterized protein</fullName>
    </submittedName>
</protein>
<dbReference type="AlphaFoldDB" id="A0A7G9YSB7"/>
<sequence>MKREDFFEEWKEDWEERKEEFHTNQAELFRHIRDRKNLEIKSSLQIQEKDRGMCSIKSGKS</sequence>